<evidence type="ECO:0000256" key="7">
    <source>
        <dbReference type="SAM" id="MobiDB-lite"/>
    </source>
</evidence>
<evidence type="ECO:0000256" key="6">
    <source>
        <dbReference type="ARBA" id="ARBA00023157"/>
    </source>
</evidence>
<evidence type="ECO:0000256" key="5">
    <source>
        <dbReference type="ARBA" id="ARBA00023027"/>
    </source>
</evidence>
<keyword evidence="10" id="KW-1185">Reference proteome</keyword>
<dbReference type="PANTHER" id="PTHR10912">
    <property type="entry name" value="ADP-RIBOSYL CYCLASE"/>
    <property type="match status" value="1"/>
</dbReference>
<dbReference type="Gene3D" id="1.20.82.10">
    <property type="entry name" value="ADP Ribosyl Cyclase, Chain A, domain 1"/>
    <property type="match status" value="2"/>
</dbReference>
<protein>
    <recommendedName>
        <fullName evidence="2">ADP-ribosyl cyclase/cyclic ADP-ribose hydrolase</fullName>
        <ecNumber evidence="2">3.2.2.6</ecNumber>
    </recommendedName>
</protein>
<evidence type="ECO:0000256" key="2">
    <source>
        <dbReference type="ARBA" id="ARBA00011982"/>
    </source>
</evidence>
<dbReference type="GO" id="GO:0030890">
    <property type="term" value="P:positive regulation of B cell proliferation"/>
    <property type="evidence" value="ECO:0007669"/>
    <property type="project" value="TreeGrafter"/>
</dbReference>
<evidence type="ECO:0000256" key="8">
    <source>
        <dbReference type="SAM" id="Phobius"/>
    </source>
</evidence>
<keyword evidence="3" id="KW-0808">Transferase</keyword>
<keyword evidence="8" id="KW-1133">Transmembrane helix</keyword>
<accession>A0AAV1H9T9</accession>
<keyword evidence="4 9" id="KW-0378">Hydrolase</keyword>
<dbReference type="AlphaFoldDB" id="A0AAV1H9T9"/>
<evidence type="ECO:0000256" key="4">
    <source>
        <dbReference type="ARBA" id="ARBA00022801"/>
    </source>
</evidence>
<sequence>MEPVERFPPQKRRTKRCLFLTVVAVLLLIVILGIALGVGLYRSSETFKTTFMNRCEKFEGSDCEKIWTAFEQAYLGKDPCEVPMEAYDPLIAAAPFEPACNRMMFWSKTKDVAHEFTAKKHCFTTLEDTLLGSVLNDLTWCGKEGSGETFTSGCPRWNDCDNNTVRSFWNRVSAAVSNQQERSTSVRSISVWGSNCGQNNKLGAGGEADLSRADDGEEKRKLARPGPPSMRLCAGLHGGTLCSSLLSEQGRPTH</sequence>
<comment type="similarity">
    <text evidence="1">Belongs to the ADP-ribosyl cyclase family.</text>
</comment>
<dbReference type="GO" id="GO:0016849">
    <property type="term" value="F:phosphorus-oxygen lyase activity"/>
    <property type="evidence" value="ECO:0007669"/>
    <property type="project" value="TreeGrafter"/>
</dbReference>
<dbReference type="GO" id="GO:0061809">
    <property type="term" value="F:NAD+ nucleosidase activity, cyclic ADP-ribose generating"/>
    <property type="evidence" value="ECO:0007669"/>
    <property type="project" value="UniProtKB-EC"/>
</dbReference>
<keyword evidence="8" id="KW-0812">Transmembrane</keyword>
<dbReference type="GO" id="GO:0016740">
    <property type="term" value="F:transferase activity"/>
    <property type="evidence" value="ECO:0007669"/>
    <property type="project" value="UniProtKB-KW"/>
</dbReference>
<keyword evidence="6" id="KW-1015">Disulfide bond</keyword>
<evidence type="ECO:0000313" key="10">
    <source>
        <dbReference type="Proteomes" id="UP001178508"/>
    </source>
</evidence>
<dbReference type="Pfam" id="PF02267">
    <property type="entry name" value="Rib_hydrolayse"/>
    <property type="match status" value="1"/>
</dbReference>
<keyword evidence="8" id="KW-0472">Membrane</keyword>
<evidence type="ECO:0000256" key="1">
    <source>
        <dbReference type="ARBA" id="ARBA00005406"/>
    </source>
</evidence>
<dbReference type="EMBL" id="OY660883">
    <property type="protein sequence ID" value="CAJ1082618.1"/>
    <property type="molecule type" value="Genomic_DNA"/>
</dbReference>
<dbReference type="PANTHER" id="PTHR10912:SF9">
    <property type="entry name" value="ADP-RIBOSYL CYCLASE_CYCLIC ADP-RIBOSE HYDROLASE"/>
    <property type="match status" value="1"/>
</dbReference>
<evidence type="ECO:0000256" key="3">
    <source>
        <dbReference type="ARBA" id="ARBA00022679"/>
    </source>
</evidence>
<feature type="compositionally biased region" description="Basic and acidic residues" evidence="7">
    <location>
        <begin position="209"/>
        <end position="220"/>
    </location>
</feature>
<organism evidence="9 10">
    <name type="scientific">Xyrichtys novacula</name>
    <name type="common">Pearly razorfish</name>
    <name type="synonym">Hemipteronotus novacula</name>
    <dbReference type="NCBI Taxonomy" id="13765"/>
    <lineage>
        <taxon>Eukaryota</taxon>
        <taxon>Metazoa</taxon>
        <taxon>Chordata</taxon>
        <taxon>Craniata</taxon>
        <taxon>Vertebrata</taxon>
        <taxon>Euteleostomi</taxon>
        <taxon>Actinopterygii</taxon>
        <taxon>Neopterygii</taxon>
        <taxon>Teleostei</taxon>
        <taxon>Neoteleostei</taxon>
        <taxon>Acanthomorphata</taxon>
        <taxon>Eupercaria</taxon>
        <taxon>Labriformes</taxon>
        <taxon>Labridae</taxon>
        <taxon>Xyrichtys</taxon>
    </lineage>
</organism>
<feature type="region of interest" description="Disordered" evidence="7">
    <location>
        <begin position="203"/>
        <end position="229"/>
    </location>
</feature>
<dbReference type="GO" id="GO:0005886">
    <property type="term" value="C:plasma membrane"/>
    <property type="evidence" value="ECO:0007669"/>
    <property type="project" value="TreeGrafter"/>
</dbReference>
<reference evidence="9" key="1">
    <citation type="submission" date="2023-08" db="EMBL/GenBank/DDBJ databases">
        <authorList>
            <person name="Alioto T."/>
            <person name="Alioto T."/>
            <person name="Gomez Garrido J."/>
        </authorList>
    </citation>
    <scope>NUCLEOTIDE SEQUENCE</scope>
</reference>
<name>A0AAV1H9T9_XYRNO</name>
<feature type="transmembrane region" description="Helical" evidence="8">
    <location>
        <begin position="17"/>
        <end position="41"/>
    </location>
</feature>
<evidence type="ECO:0000313" key="9">
    <source>
        <dbReference type="EMBL" id="CAJ1082618.1"/>
    </source>
</evidence>
<dbReference type="InterPro" id="IPR003193">
    <property type="entry name" value="ADP-ribosyl_cyclase"/>
</dbReference>
<dbReference type="SUPFAM" id="SSF52309">
    <property type="entry name" value="N-(deoxy)ribosyltransferase-like"/>
    <property type="match status" value="1"/>
</dbReference>
<keyword evidence="5" id="KW-0520">NAD</keyword>
<gene>
    <name evidence="9" type="ORF">XNOV1_A019999</name>
</gene>
<dbReference type="Proteomes" id="UP001178508">
    <property type="component" value="Chromosome 20"/>
</dbReference>
<dbReference type="EC" id="3.2.2.6" evidence="2"/>
<proteinExistence type="inferred from homology"/>